<feature type="chain" id="PRO_5043676624" description="Ig-like domain-containing protein" evidence="1">
    <location>
        <begin position="25"/>
        <end position="253"/>
    </location>
</feature>
<evidence type="ECO:0000259" key="2">
    <source>
        <dbReference type="PROSITE" id="PS50835"/>
    </source>
</evidence>
<keyword evidence="1" id="KW-0732">Signal</keyword>
<dbReference type="AlphaFoldDB" id="A0AAW0WT14"/>
<dbReference type="PROSITE" id="PS50835">
    <property type="entry name" value="IG_LIKE"/>
    <property type="match status" value="1"/>
</dbReference>
<dbReference type="InterPro" id="IPR036179">
    <property type="entry name" value="Ig-like_dom_sf"/>
</dbReference>
<dbReference type="SUPFAM" id="SSF48726">
    <property type="entry name" value="Immunoglobulin"/>
    <property type="match status" value="1"/>
</dbReference>
<gene>
    <name evidence="3" type="ORF">OTU49_008055</name>
</gene>
<reference evidence="3 4" key="1">
    <citation type="journal article" date="2024" name="BMC Genomics">
        <title>Genome assembly of redclaw crayfish (Cherax quadricarinatus) provides insights into its immune adaptation and hypoxia tolerance.</title>
        <authorList>
            <person name="Liu Z."/>
            <person name="Zheng J."/>
            <person name="Li H."/>
            <person name="Fang K."/>
            <person name="Wang S."/>
            <person name="He J."/>
            <person name="Zhou D."/>
            <person name="Weng S."/>
            <person name="Chi M."/>
            <person name="Gu Z."/>
            <person name="He J."/>
            <person name="Li F."/>
            <person name="Wang M."/>
        </authorList>
    </citation>
    <scope>NUCLEOTIDE SEQUENCE [LARGE SCALE GENOMIC DNA]</scope>
    <source>
        <strain evidence="3">ZL_2023a</strain>
    </source>
</reference>
<evidence type="ECO:0000313" key="4">
    <source>
        <dbReference type="Proteomes" id="UP001445076"/>
    </source>
</evidence>
<feature type="non-terminal residue" evidence="3">
    <location>
        <position position="253"/>
    </location>
</feature>
<feature type="signal peptide" evidence="1">
    <location>
        <begin position="1"/>
        <end position="24"/>
    </location>
</feature>
<keyword evidence="4" id="KW-1185">Reference proteome</keyword>
<dbReference type="EMBL" id="JARKIK010000064">
    <property type="protein sequence ID" value="KAK8730538.1"/>
    <property type="molecule type" value="Genomic_DNA"/>
</dbReference>
<sequence>MAWKRLCCHAWIIAMVLFVEDTATIRITRVRVPETVEAGGEGDLECSWEEDSDNIYSIKWYQGAHEFYRYTPTAAHPVQIFDPPTLDVDRDKSWGGSVRISNVSVAAEGPFHCEVSADGPTFHTASEAASLMVVDRPDGGPIITGGRREYLLGEGVEVYCTSRRARPPPHLSFSVNSQPASPGWLEPQVDEGEAGGLTTSFLRLRFPLLPHLLRGGEVRLRCVADLPGVYQLETYEVLSTTPPYHASVLGGGA</sequence>
<feature type="domain" description="Ig-like" evidence="2">
    <location>
        <begin position="25"/>
        <end position="130"/>
    </location>
</feature>
<organism evidence="3 4">
    <name type="scientific">Cherax quadricarinatus</name>
    <name type="common">Australian red claw crayfish</name>
    <dbReference type="NCBI Taxonomy" id="27406"/>
    <lineage>
        <taxon>Eukaryota</taxon>
        <taxon>Metazoa</taxon>
        <taxon>Ecdysozoa</taxon>
        <taxon>Arthropoda</taxon>
        <taxon>Crustacea</taxon>
        <taxon>Multicrustacea</taxon>
        <taxon>Malacostraca</taxon>
        <taxon>Eumalacostraca</taxon>
        <taxon>Eucarida</taxon>
        <taxon>Decapoda</taxon>
        <taxon>Pleocyemata</taxon>
        <taxon>Astacidea</taxon>
        <taxon>Parastacoidea</taxon>
        <taxon>Parastacidae</taxon>
        <taxon>Cherax</taxon>
    </lineage>
</organism>
<name>A0AAW0WT14_CHEQU</name>
<dbReference type="PANTHER" id="PTHR21261:SF15">
    <property type="entry name" value="BEATEN PATH IIIA, ISOFORM D-RELATED"/>
    <property type="match status" value="1"/>
</dbReference>
<dbReference type="Proteomes" id="UP001445076">
    <property type="component" value="Unassembled WGS sequence"/>
</dbReference>
<comment type="caution">
    <text evidence="3">The sequence shown here is derived from an EMBL/GenBank/DDBJ whole genome shotgun (WGS) entry which is preliminary data.</text>
</comment>
<dbReference type="PANTHER" id="PTHR21261">
    <property type="entry name" value="BEAT PROTEIN"/>
    <property type="match status" value="1"/>
</dbReference>
<protein>
    <recommendedName>
        <fullName evidence="2">Ig-like domain-containing protein</fullName>
    </recommendedName>
</protein>
<evidence type="ECO:0000256" key="1">
    <source>
        <dbReference type="SAM" id="SignalP"/>
    </source>
</evidence>
<proteinExistence type="predicted"/>
<accession>A0AAW0WT14</accession>
<dbReference type="InterPro" id="IPR007110">
    <property type="entry name" value="Ig-like_dom"/>
</dbReference>
<dbReference type="InterPro" id="IPR013783">
    <property type="entry name" value="Ig-like_fold"/>
</dbReference>
<evidence type="ECO:0000313" key="3">
    <source>
        <dbReference type="EMBL" id="KAK8730538.1"/>
    </source>
</evidence>
<dbReference type="Gene3D" id="2.60.40.10">
    <property type="entry name" value="Immunoglobulins"/>
    <property type="match status" value="1"/>
</dbReference>